<dbReference type="AlphaFoldDB" id="A0A8J7T9L0"/>
<evidence type="ECO:0000256" key="1">
    <source>
        <dbReference type="PROSITE-ProRule" id="PRU00047"/>
    </source>
</evidence>
<dbReference type="SUPFAM" id="SSF57756">
    <property type="entry name" value="Retrovirus zinc finger-like domains"/>
    <property type="match status" value="1"/>
</dbReference>
<comment type="caution">
    <text evidence="4">The sequence shown here is derived from an EMBL/GenBank/DDBJ whole genome shotgun (WGS) entry which is preliminary data.</text>
</comment>
<organism evidence="4 5">
    <name type="scientific">Atractosteus spatula</name>
    <name type="common">Alligator gar</name>
    <name type="synonym">Lepisosteus spatula</name>
    <dbReference type="NCBI Taxonomy" id="7917"/>
    <lineage>
        <taxon>Eukaryota</taxon>
        <taxon>Metazoa</taxon>
        <taxon>Chordata</taxon>
        <taxon>Craniata</taxon>
        <taxon>Vertebrata</taxon>
        <taxon>Euteleostomi</taxon>
        <taxon>Actinopterygii</taxon>
        <taxon>Neopterygii</taxon>
        <taxon>Holostei</taxon>
        <taxon>Semionotiformes</taxon>
        <taxon>Lepisosteidae</taxon>
        <taxon>Atractosteus</taxon>
    </lineage>
</organism>
<evidence type="ECO:0000313" key="4">
    <source>
        <dbReference type="EMBL" id="MBN3314756.1"/>
    </source>
</evidence>
<reference evidence="4" key="1">
    <citation type="journal article" date="2021" name="Cell">
        <title>Tracing the genetic footprints of vertebrate landing in non-teleost ray-finned fishes.</title>
        <authorList>
            <person name="Bi X."/>
            <person name="Wang K."/>
            <person name="Yang L."/>
            <person name="Pan H."/>
            <person name="Jiang H."/>
            <person name="Wei Q."/>
            <person name="Fang M."/>
            <person name="Yu H."/>
            <person name="Zhu C."/>
            <person name="Cai Y."/>
            <person name="He Y."/>
            <person name="Gan X."/>
            <person name="Zeng H."/>
            <person name="Yu D."/>
            <person name="Zhu Y."/>
            <person name="Jiang H."/>
            <person name="Qiu Q."/>
            <person name="Yang H."/>
            <person name="Zhang Y.E."/>
            <person name="Wang W."/>
            <person name="Zhu M."/>
            <person name="He S."/>
            <person name="Zhang G."/>
        </authorList>
    </citation>
    <scope>NUCLEOTIDE SEQUENCE</scope>
    <source>
        <strain evidence="4">Allg_001</strain>
    </source>
</reference>
<feature type="domain" description="CCHC-type" evidence="3">
    <location>
        <begin position="118"/>
        <end position="132"/>
    </location>
</feature>
<name>A0A8J7T9L0_ATRSP</name>
<accession>A0A8J7T9L0</accession>
<keyword evidence="5" id="KW-1185">Reference proteome</keyword>
<dbReference type="PROSITE" id="PS50158">
    <property type="entry name" value="ZF_CCHC"/>
    <property type="match status" value="1"/>
</dbReference>
<dbReference type="InterPro" id="IPR001878">
    <property type="entry name" value="Znf_CCHC"/>
</dbReference>
<dbReference type="PANTHER" id="PTHR46486:SF1">
    <property type="entry name" value="CCHC-TYPE DOMAIN-CONTAINING PROTEIN"/>
    <property type="match status" value="1"/>
</dbReference>
<feature type="compositionally biased region" description="Acidic residues" evidence="2">
    <location>
        <begin position="297"/>
        <end position="306"/>
    </location>
</feature>
<sequence length="409" mass="45369">MREYECGGLQGDNRRWVVVHMFEPFITDTDVTAFLRRYVEVRSGPHIIQDTRKVWTGKRRYEVELRRDSRTNDGFAHPPATFAIGSGRGYLYYWNQPDFCRKCRRSGHREGACQATECGRCNERGHSTRQCPVKECSLCGNTGHLFRQCIKRSAEYNRVMFEGARLAVEDGEEEDQPEGSAAPGGGGKEGSRRQEQVEDDQRVEREDEQPGTSREAEDSEESWALVVKKGHRRKGKGAPAAAAPAPAEEEKAAPLQGKRKKKMKKRMGEEQQSQETQEKKKRTVKGEEQDRNQGELVDPEGMEEGSEYLSASSDSELESAEDSLPPGQGSGPALMSSFSVSRNTTEDGSPVVTCQVSMATPEQEPQYSPAEVGYMSTDDTSVSTAGAASSPELSLEEAMESDTPPREPP</sequence>
<protein>
    <submittedName>
        <fullName evidence="4">ZCHC3 protein</fullName>
    </submittedName>
</protein>
<feature type="compositionally biased region" description="Low complexity" evidence="2">
    <location>
        <begin position="237"/>
        <end position="246"/>
    </location>
</feature>
<gene>
    <name evidence="4" type="primary">Zcchc3_1</name>
    <name evidence="4" type="ORF">GTO95_0002158</name>
</gene>
<evidence type="ECO:0000313" key="5">
    <source>
        <dbReference type="Proteomes" id="UP000736164"/>
    </source>
</evidence>
<keyword evidence="1" id="KW-0862">Zinc</keyword>
<feature type="compositionally biased region" description="Basic and acidic residues" evidence="2">
    <location>
        <begin position="189"/>
        <end position="205"/>
    </location>
</feature>
<dbReference type="InterPro" id="IPR057811">
    <property type="entry name" value="RBD_ZCCHC3_2nd"/>
</dbReference>
<keyword evidence="1" id="KW-0479">Metal-binding</keyword>
<keyword evidence="1" id="KW-0863">Zinc-finger</keyword>
<proteinExistence type="predicted"/>
<dbReference type="EMBL" id="JAAWVO010017027">
    <property type="protein sequence ID" value="MBN3314756.1"/>
    <property type="molecule type" value="Genomic_DNA"/>
</dbReference>
<dbReference type="Pfam" id="PF23058">
    <property type="entry name" value="RBD_ZCCHC3_2nd"/>
    <property type="match status" value="1"/>
</dbReference>
<dbReference type="GO" id="GO:0003676">
    <property type="term" value="F:nucleic acid binding"/>
    <property type="evidence" value="ECO:0007669"/>
    <property type="project" value="InterPro"/>
</dbReference>
<feature type="region of interest" description="Disordered" evidence="2">
    <location>
        <begin position="169"/>
        <end position="409"/>
    </location>
</feature>
<feature type="compositionally biased region" description="Basic and acidic residues" evidence="2">
    <location>
        <begin position="284"/>
        <end position="293"/>
    </location>
</feature>
<feature type="non-terminal residue" evidence="4">
    <location>
        <position position="1"/>
    </location>
</feature>
<dbReference type="Proteomes" id="UP000736164">
    <property type="component" value="Unassembled WGS sequence"/>
</dbReference>
<dbReference type="SMART" id="SM00343">
    <property type="entry name" value="ZnF_C2HC"/>
    <property type="match status" value="3"/>
</dbReference>
<feature type="non-terminal residue" evidence="4">
    <location>
        <position position="409"/>
    </location>
</feature>
<feature type="compositionally biased region" description="Polar residues" evidence="2">
    <location>
        <begin position="336"/>
        <end position="366"/>
    </location>
</feature>
<dbReference type="PANTHER" id="PTHR46486">
    <property type="entry name" value="CCHC-TYPE DOMAIN-CONTAINING PROTEIN"/>
    <property type="match status" value="1"/>
</dbReference>
<feature type="compositionally biased region" description="Polar residues" evidence="2">
    <location>
        <begin position="377"/>
        <end position="387"/>
    </location>
</feature>
<evidence type="ECO:0000256" key="2">
    <source>
        <dbReference type="SAM" id="MobiDB-lite"/>
    </source>
</evidence>
<dbReference type="GO" id="GO:0008270">
    <property type="term" value="F:zinc ion binding"/>
    <property type="evidence" value="ECO:0007669"/>
    <property type="project" value="UniProtKB-KW"/>
</dbReference>
<dbReference type="Gene3D" id="4.10.60.10">
    <property type="entry name" value="Zinc finger, CCHC-type"/>
    <property type="match status" value="1"/>
</dbReference>
<evidence type="ECO:0000259" key="3">
    <source>
        <dbReference type="PROSITE" id="PS50158"/>
    </source>
</evidence>
<dbReference type="InterPro" id="IPR036875">
    <property type="entry name" value="Znf_CCHC_sf"/>
</dbReference>